<organism evidence="5 6">
    <name type="scientific">Heracleum sosnowskyi</name>
    <dbReference type="NCBI Taxonomy" id="360622"/>
    <lineage>
        <taxon>Eukaryota</taxon>
        <taxon>Viridiplantae</taxon>
        <taxon>Streptophyta</taxon>
        <taxon>Embryophyta</taxon>
        <taxon>Tracheophyta</taxon>
        <taxon>Spermatophyta</taxon>
        <taxon>Magnoliopsida</taxon>
        <taxon>eudicotyledons</taxon>
        <taxon>Gunneridae</taxon>
        <taxon>Pentapetalae</taxon>
        <taxon>asterids</taxon>
        <taxon>campanulids</taxon>
        <taxon>Apiales</taxon>
        <taxon>Apiaceae</taxon>
        <taxon>Apioideae</taxon>
        <taxon>apioid superclade</taxon>
        <taxon>Tordylieae</taxon>
        <taxon>Tordyliinae</taxon>
        <taxon>Heracleum</taxon>
    </lineage>
</organism>
<reference evidence="5" key="2">
    <citation type="submission" date="2023-05" db="EMBL/GenBank/DDBJ databases">
        <authorList>
            <person name="Schelkunov M.I."/>
        </authorList>
    </citation>
    <scope>NUCLEOTIDE SEQUENCE</scope>
    <source>
        <strain evidence="5">Hsosn_3</strain>
        <tissue evidence="5">Leaf</tissue>
    </source>
</reference>
<evidence type="ECO:0000313" key="6">
    <source>
        <dbReference type="Proteomes" id="UP001237642"/>
    </source>
</evidence>
<dbReference type="PANTHER" id="PTHR10459">
    <property type="entry name" value="DNA LIGASE"/>
    <property type="match status" value="1"/>
</dbReference>
<accession>A0AAD8M440</accession>
<comment type="caution">
    <text evidence="5">The sequence shown here is derived from an EMBL/GenBank/DDBJ whole genome shotgun (WGS) entry which is preliminary data.</text>
</comment>
<dbReference type="PANTHER" id="PTHR10459:SF106">
    <property type="entry name" value="PROTEIN ADP-RIBOSYLTRANSFERASE PARP3"/>
    <property type="match status" value="1"/>
</dbReference>
<keyword evidence="4" id="KW-0472">Membrane</keyword>
<feature type="transmembrane region" description="Helical" evidence="4">
    <location>
        <begin position="74"/>
        <end position="100"/>
    </location>
</feature>
<keyword evidence="2" id="KW-0808">Transferase</keyword>
<dbReference type="EMBL" id="JAUIZM010000010">
    <property type="protein sequence ID" value="KAK1358939.1"/>
    <property type="molecule type" value="Genomic_DNA"/>
</dbReference>
<dbReference type="GO" id="GO:0005730">
    <property type="term" value="C:nucleolus"/>
    <property type="evidence" value="ECO:0007669"/>
    <property type="project" value="TreeGrafter"/>
</dbReference>
<evidence type="ECO:0000256" key="2">
    <source>
        <dbReference type="ARBA" id="ARBA00022679"/>
    </source>
</evidence>
<evidence type="ECO:0000313" key="5">
    <source>
        <dbReference type="EMBL" id="KAK1358939.1"/>
    </source>
</evidence>
<evidence type="ECO:0000256" key="1">
    <source>
        <dbReference type="ARBA" id="ARBA00022676"/>
    </source>
</evidence>
<keyword evidence="4" id="KW-0812">Transmembrane</keyword>
<sequence length="131" mass="14897">MANHAAAGFKTVRDIIAASHLVENMRGSTIDDPLTECYKRLGSAIIPMDDDSEDYKMIVNYLGKTYEPVKVRNISYSVLVENIFAVEFFFLFFMVMVAMISESSIWHVRRPLDILIASVVMMGLRAEMPLR</sequence>
<dbReference type="Proteomes" id="UP001237642">
    <property type="component" value="Unassembled WGS sequence"/>
</dbReference>
<evidence type="ECO:0000256" key="3">
    <source>
        <dbReference type="ARBA" id="ARBA00023027"/>
    </source>
</evidence>
<dbReference type="InterPro" id="IPR050800">
    <property type="entry name" value="ARTD/PARP"/>
</dbReference>
<gene>
    <name evidence="5" type="ORF">POM88_043413</name>
</gene>
<keyword evidence="6" id="KW-1185">Reference proteome</keyword>
<dbReference type="GO" id="GO:0003950">
    <property type="term" value="F:NAD+ poly-ADP-ribosyltransferase activity"/>
    <property type="evidence" value="ECO:0007669"/>
    <property type="project" value="TreeGrafter"/>
</dbReference>
<dbReference type="AlphaFoldDB" id="A0AAD8M440"/>
<proteinExistence type="predicted"/>
<keyword evidence="1" id="KW-0328">Glycosyltransferase</keyword>
<dbReference type="GO" id="GO:0070212">
    <property type="term" value="P:protein poly-ADP-ribosylation"/>
    <property type="evidence" value="ECO:0007669"/>
    <property type="project" value="TreeGrafter"/>
</dbReference>
<keyword evidence="3" id="KW-0520">NAD</keyword>
<protein>
    <submittedName>
        <fullName evidence="5">Uncharacterized protein</fullName>
    </submittedName>
</protein>
<name>A0AAD8M440_9APIA</name>
<dbReference type="GO" id="GO:0006302">
    <property type="term" value="P:double-strand break repair"/>
    <property type="evidence" value="ECO:0007669"/>
    <property type="project" value="TreeGrafter"/>
</dbReference>
<dbReference type="GO" id="GO:1990404">
    <property type="term" value="F:NAD+-protein mono-ADP-ribosyltransferase activity"/>
    <property type="evidence" value="ECO:0007669"/>
    <property type="project" value="TreeGrafter"/>
</dbReference>
<evidence type="ECO:0000256" key="4">
    <source>
        <dbReference type="SAM" id="Phobius"/>
    </source>
</evidence>
<keyword evidence="4" id="KW-1133">Transmembrane helix</keyword>
<reference evidence="5" key="1">
    <citation type="submission" date="2023-02" db="EMBL/GenBank/DDBJ databases">
        <title>Genome of toxic invasive species Heracleum sosnowskyi carries increased number of genes despite the absence of recent whole-genome duplications.</title>
        <authorList>
            <person name="Schelkunov M."/>
            <person name="Shtratnikova V."/>
            <person name="Makarenko M."/>
            <person name="Klepikova A."/>
            <person name="Omelchenko D."/>
            <person name="Novikova G."/>
            <person name="Obukhova E."/>
            <person name="Bogdanov V."/>
            <person name="Penin A."/>
            <person name="Logacheva M."/>
        </authorList>
    </citation>
    <scope>NUCLEOTIDE SEQUENCE</scope>
    <source>
        <strain evidence="5">Hsosn_3</strain>
        <tissue evidence="5">Leaf</tissue>
    </source>
</reference>